<evidence type="ECO:0000313" key="6">
    <source>
        <dbReference type="EMBL" id="QGX98380.1"/>
    </source>
</evidence>
<dbReference type="OrthoDB" id="190787at2"/>
<keyword evidence="1" id="KW-0805">Transcription regulation</keyword>
<reference evidence="7" key="1">
    <citation type="submission" date="2018-12" db="EMBL/GenBank/DDBJ databases">
        <title>Complete genome sequence of Roseovarius sp. MME-070.</title>
        <authorList>
            <person name="Nam Y.-D."/>
            <person name="Kang J."/>
            <person name="Chung W.-H."/>
            <person name="Park Y.S."/>
        </authorList>
    </citation>
    <scope>NUCLEOTIDE SEQUENCE [LARGE SCALE GENOMIC DNA]</scope>
    <source>
        <strain evidence="7">MME-070</strain>
    </source>
</reference>
<dbReference type="SUPFAM" id="SSF46785">
    <property type="entry name" value="Winged helix' DNA-binding domain"/>
    <property type="match status" value="1"/>
</dbReference>
<sequence length="226" mass="24938">MLSPSHLDCMKQTTFFGMLPSDVLDKILPNAQVSSFQQGEAVYRQGDTSRSVYCVAKGAIKLTVARQNGTEVVVDIFHPGTSFAEALLFRDDTYPVSAVALADSEVISVPKSLLEKQLREKPDTLPSLLTATYMHLHRLVRQIENLKAASGHQRVADFLLALADHNQNASTFQIPYEKQTLASMLGIQPETLSRAFKRLSMHGVEVHGPEVTLTDRAALEAFVNED</sequence>
<dbReference type="CDD" id="cd00038">
    <property type="entry name" value="CAP_ED"/>
    <property type="match status" value="1"/>
</dbReference>
<dbReference type="InterPro" id="IPR018490">
    <property type="entry name" value="cNMP-bd_dom_sf"/>
</dbReference>
<evidence type="ECO:0000256" key="3">
    <source>
        <dbReference type="ARBA" id="ARBA00023163"/>
    </source>
</evidence>
<dbReference type="InterPro" id="IPR000595">
    <property type="entry name" value="cNMP-bd_dom"/>
</dbReference>
<proteinExistence type="predicted"/>
<keyword evidence="7" id="KW-1185">Reference proteome</keyword>
<feature type="domain" description="HTH crp-type" evidence="5">
    <location>
        <begin position="149"/>
        <end position="217"/>
    </location>
</feature>
<evidence type="ECO:0000256" key="2">
    <source>
        <dbReference type="ARBA" id="ARBA00023125"/>
    </source>
</evidence>
<dbReference type="SMART" id="SM00100">
    <property type="entry name" value="cNMP"/>
    <property type="match status" value="1"/>
</dbReference>
<dbReference type="InterPro" id="IPR036388">
    <property type="entry name" value="WH-like_DNA-bd_sf"/>
</dbReference>
<dbReference type="Pfam" id="PF00027">
    <property type="entry name" value="cNMP_binding"/>
    <property type="match status" value="1"/>
</dbReference>
<feature type="domain" description="Cyclic nucleotide-binding" evidence="4">
    <location>
        <begin position="15"/>
        <end position="118"/>
    </location>
</feature>
<dbReference type="GO" id="GO:0005829">
    <property type="term" value="C:cytosol"/>
    <property type="evidence" value="ECO:0007669"/>
    <property type="project" value="TreeGrafter"/>
</dbReference>
<dbReference type="InterPro" id="IPR050397">
    <property type="entry name" value="Env_Response_Regulators"/>
</dbReference>
<dbReference type="Gene3D" id="2.60.120.10">
    <property type="entry name" value="Jelly Rolls"/>
    <property type="match status" value="1"/>
</dbReference>
<dbReference type="InterPro" id="IPR014710">
    <property type="entry name" value="RmlC-like_jellyroll"/>
</dbReference>
<dbReference type="PROSITE" id="PS51063">
    <property type="entry name" value="HTH_CRP_2"/>
    <property type="match status" value="1"/>
</dbReference>
<protein>
    <submittedName>
        <fullName evidence="6">Cyclic nucleotide-binding domain-containing protein</fullName>
    </submittedName>
</protein>
<dbReference type="Proteomes" id="UP000428330">
    <property type="component" value="Chromosome"/>
</dbReference>
<dbReference type="GO" id="GO:0003677">
    <property type="term" value="F:DNA binding"/>
    <property type="evidence" value="ECO:0007669"/>
    <property type="project" value="UniProtKB-KW"/>
</dbReference>
<dbReference type="SUPFAM" id="SSF51206">
    <property type="entry name" value="cAMP-binding domain-like"/>
    <property type="match status" value="1"/>
</dbReference>
<name>A0A6I6IMN7_9RHOB</name>
<dbReference type="KEGG" id="rom:EI983_08840"/>
<dbReference type="EMBL" id="CP034348">
    <property type="protein sequence ID" value="QGX98380.1"/>
    <property type="molecule type" value="Genomic_DNA"/>
</dbReference>
<evidence type="ECO:0000259" key="4">
    <source>
        <dbReference type="PROSITE" id="PS50042"/>
    </source>
</evidence>
<gene>
    <name evidence="6" type="ORF">EI983_08840</name>
</gene>
<organism evidence="6 7">
    <name type="scientific">Roseovarius faecimaris</name>
    <dbReference type="NCBI Taxonomy" id="2494550"/>
    <lineage>
        <taxon>Bacteria</taxon>
        <taxon>Pseudomonadati</taxon>
        <taxon>Pseudomonadota</taxon>
        <taxon>Alphaproteobacteria</taxon>
        <taxon>Rhodobacterales</taxon>
        <taxon>Roseobacteraceae</taxon>
        <taxon>Roseovarius</taxon>
    </lineage>
</organism>
<dbReference type="PROSITE" id="PS50042">
    <property type="entry name" value="CNMP_BINDING_3"/>
    <property type="match status" value="1"/>
</dbReference>
<keyword evidence="2" id="KW-0238">DNA-binding</keyword>
<dbReference type="AlphaFoldDB" id="A0A6I6IMN7"/>
<dbReference type="Gene3D" id="1.10.10.10">
    <property type="entry name" value="Winged helix-like DNA-binding domain superfamily/Winged helix DNA-binding domain"/>
    <property type="match status" value="1"/>
</dbReference>
<evidence type="ECO:0000313" key="7">
    <source>
        <dbReference type="Proteomes" id="UP000428330"/>
    </source>
</evidence>
<dbReference type="GO" id="GO:0003700">
    <property type="term" value="F:DNA-binding transcription factor activity"/>
    <property type="evidence" value="ECO:0007669"/>
    <property type="project" value="TreeGrafter"/>
</dbReference>
<dbReference type="InterPro" id="IPR012318">
    <property type="entry name" value="HTH_CRP"/>
</dbReference>
<dbReference type="SMART" id="SM00419">
    <property type="entry name" value="HTH_CRP"/>
    <property type="match status" value="1"/>
</dbReference>
<dbReference type="InterPro" id="IPR036390">
    <property type="entry name" value="WH_DNA-bd_sf"/>
</dbReference>
<dbReference type="PANTHER" id="PTHR24567:SF74">
    <property type="entry name" value="HTH-TYPE TRANSCRIPTIONAL REGULATOR ARCR"/>
    <property type="match status" value="1"/>
</dbReference>
<evidence type="ECO:0000256" key="1">
    <source>
        <dbReference type="ARBA" id="ARBA00023015"/>
    </source>
</evidence>
<accession>A0A6I6IMN7</accession>
<dbReference type="PANTHER" id="PTHR24567">
    <property type="entry name" value="CRP FAMILY TRANSCRIPTIONAL REGULATORY PROTEIN"/>
    <property type="match status" value="1"/>
</dbReference>
<keyword evidence="3" id="KW-0804">Transcription</keyword>
<evidence type="ECO:0000259" key="5">
    <source>
        <dbReference type="PROSITE" id="PS51063"/>
    </source>
</evidence>
<dbReference type="Pfam" id="PF13545">
    <property type="entry name" value="HTH_Crp_2"/>
    <property type="match status" value="1"/>
</dbReference>